<name>A0A432WF62_9GAMM</name>
<dbReference type="RefSeq" id="WP_126799202.1">
    <property type="nucleotide sequence ID" value="NZ_PIPO01000004.1"/>
</dbReference>
<keyword evidence="1" id="KW-0255">Endonuclease</keyword>
<evidence type="ECO:0000313" key="1">
    <source>
        <dbReference type="EMBL" id="RUO32423.1"/>
    </source>
</evidence>
<evidence type="ECO:0000313" key="2">
    <source>
        <dbReference type="Proteomes" id="UP000287823"/>
    </source>
</evidence>
<protein>
    <submittedName>
        <fullName evidence="1">Endonuclease</fullName>
    </submittedName>
</protein>
<dbReference type="CDD" id="cd00085">
    <property type="entry name" value="HNHc"/>
    <property type="match status" value="1"/>
</dbReference>
<comment type="caution">
    <text evidence="1">The sequence shown here is derived from an EMBL/GenBank/DDBJ whole genome shotgun (WGS) entry which is preliminary data.</text>
</comment>
<gene>
    <name evidence="1" type="ORF">CWE14_09755</name>
</gene>
<reference evidence="1 2" key="1">
    <citation type="journal article" date="2011" name="Front. Microbiol.">
        <title>Genomic signatures of strain selection and enhancement in Bacillus atrophaeus var. globigii, a historical biowarfare simulant.</title>
        <authorList>
            <person name="Gibbons H.S."/>
            <person name="Broomall S.M."/>
            <person name="McNew L.A."/>
            <person name="Daligault H."/>
            <person name="Chapman C."/>
            <person name="Bruce D."/>
            <person name="Karavis M."/>
            <person name="Krepps M."/>
            <person name="McGregor P.A."/>
            <person name="Hong C."/>
            <person name="Park K.H."/>
            <person name="Akmal A."/>
            <person name="Feldman A."/>
            <person name="Lin J.S."/>
            <person name="Chang W.E."/>
            <person name="Higgs B.W."/>
            <person name="Demirev P."/>
            <person name="Lindquist J."/>
            <person name="Liem A."/>
            <person name="Fochler E."/>
            <person name="Read T.D."/>
            <person name="Tapia R."/>
            <person name="Johnson S."/>
            <person name="Bishop-Lilly K.A."/>
            <person name="Detter C."/>
            <person name="Han C."/>
            <person name="Sozhamannan S."/>
            <person name="Rosenzweig C.N."/>
            <person name="Skowronski E.W."/>
        </authorList>
    </citation>
    <scope>NUCLEOTIDE SEQUENCE [LARGE SCALE GENOMIC DNA]</scope>
    <source>
        <strain evidence="1 2">Y4G10-17</strain>
    </source>
</reference>
<keyword evidence="1" id="KW-0378">Hydrolase</keyword>
<dbReference type="AlphaFoldDB" id="A0A432WF62"/>
<accession>A0A432WF62</accession>
<keyword evidence="1" id="KW-0540">Nuclease</keyword>
<proteinExistence type="predicted"/>
<dbReference type="Proteomes" id="UP000287823">
    <property type="component" value="Unassembled WGS sequence"/>
</dbReference>
<organism evidence="1 2">
    <name type="scientific">Aliidiomarina soli</name>
    <dbReference type="NCBI Taxonomy" id="1928574"/>
    <lineage>
        <taxon>Bacteria</taxon>
        <taxon>Pseudomonadati</taxon>
        <taxon>Pseudomonadota</taxon>
        <taxon>Gammaproteobacteria</taxon>
        <taxon>Alteromonadales</taxon>
        <taxon>Idiomarinaceae</taxon>
        <taxon>Aliidiomarina</taxon>
    </lineage>
</organism>
<dbReference type="Gene3D" id="1.10.30.50">
    <property type="match status" value="1"/>
</dbReference>
<dbReference type="EMBL" id="PIPO01000004">
    <property type="protein sequence ID" value="RUO32423.1"/>
    <property type="molecule type" value="Genomic_DNA"/>
</dbReference>
<sequence>MIQLDKPNYNSDDSIEKVTVGITGDTPLRQAVRSEQNIFSAWEQQYLDRIDNGSLFEFEANTHVFQAVTHDNIAKLYPNYFSKKNKPARDIYDAIKNAAAGKCPFCGGIGFPKNLDHYLPKRSFSQFSILPLNLVPACRDCNMGAKGQSFAINAEKQALHPYEDAQHFFDEQWVFAEYIPSDNDDEVGEFRFYAKPPEAWNAIDTARAKFHFEAFELAEKFATKAAEELPIALTQFKRLRLKGIDERTIKESIFSIPIESFIFVNHWRRCMYQALYTHDF</sequence>
<dbReference type="GO" id="GO:0004519">
    <property type="term" value="F:endonuclease activity"/>
    <property type="evidence" value="ECO:0007669"/>
    <property type="project" value="UniProtKB-KW"/>
</dbReference>
<keyword evidence="2" id="KW-1185">Reference proteome</keyword>
<dbReference type="InterPro" id="IPR003615">
    <property type="entry name" value="HNH_nuc"/>
</dbReference>